<dbReference type="EMBL" id="CP006365">
    <property type="protein sequence ID" value="AGU14487.1"/>
    <property type="molecule type" value="Genomic_DNA"/>
</dbReference>
<gene>
    <name evidence="2" type="ORF">CARG_01565</name>
</gene>
<dbReference type="Proteomes" id="UP000016943">
    <property type="component" value="Chromosome"/>
</dbReference>
<evidence type="ECO:0000259" key="1">
    <source>
        <dbReference type="Pfam" id="PF12706"/>
    </source>
</evidence>
<dbReference type="GO" id="GO:0042781">
    <property type="term" value="F:3'-tRNA processing endoribonuclease activity"/>
    <property type="evidence" value="ECO:0007669"/>
    <property type="project" value="TreeGrafter"/>
</dbReference>
<organism evidence="2 3">
    <name type="scientific">Corynebacterium argentoratense DSM 44202</name>
    <dbReference type="NCBI Taxonomy" id="1348662"/>
    <lineage>
        <taxon>Bacteria</taxon>
        <taxon>Bacillati</taxon>
        <taxon>Actinomycetota</taxon>
        <taxon>Actinomycetes</taxon>
        <taxon>Mycobacteriales</taxon>
        <taxon>Corynebacteriaceae</taxon>
        <taxon>Corynebacterium</taxon>
    </lineage>
</organism>
<dbReference type="SUPFAM" id="SSF56281">
    <property type="entry name" value="Metallo-hydrolase/oxidoreductase"/>
    <property type="match status" value="1"/>
</dbReference>
<name>U3GY89_9CORY</name>
<dbReference type="eggNOG" id="COG1234">
    <property type="taxonomic scope" value="Bacteria"/>
</dbReference>
<protein>
    <recommendedName>
        <fullName evidence="1">Metallo-beta-lactamase domain-containing protein</fullName>
    </recommendedName>
</protein>
<dbReference type="AlphaFoldDB" id="U3GY89"/>
<dbReference type="KEGG" id="caz:CARG_01565"/>
<dbReference type="HOGENOM" id="CLU_031317_3_0_11"/>
<dbReference type="Gene3D" id="3.60.15.10">
    <property type="entry name" value="Ribonuclease Z/Hydroxyacylglutathione hydrolase-like"/>
    <property type="match status" value="1"/>
</dbReference>
<keyword evidence="3" id="KW-1185">Reference proteome</keyword>
<accession>U3GY89</accession>
<dbReference type="PATRIC" id="fig|1348662.3.peg.307"/>
<dbReference type="InterPro" id="IPR001279">
    <property type="entry name" value="Metallo-B-lactamas"/>
</dbReference>
<dbReference type="InterPro" id="IPR036866">
    <property type="entry name" value="RibonucZ/Hydroxyglut_hydro"/>
</dbReference>
<dbReference type="Pfam" id="PF12706">
    <property type="entry name" value="Lactamase_B_2"/>
    <property type="match status" value="1"/>
</dbReference>
<dbReference type="PANTHER" id="PTHR46018">
    <property type="entry name" value="ZINC PHOSPHODIESTERASE ELAC PROTEIN 1"/>
    <property type="match status" value="1"/>
</dbReference>
<sequence length="208" mass="22925">MLFSHLHADHCLDFPSLLVWRRYHPERPSKARTLCLGPVETTERLGRISADTYGEIDDFSDTFNFQPWQAYEPVFVDRLKVTPYPVIHPVETYAMRIECTKTGAIVAYSGDSAYTDELIDCARDADFFLCEATWGDTSEGKAPDMHLSGAEAGRIAKLAGAKTLVLVHIPPWADADVAKASAETEFDGPVIIGTAGMQLDSDTRGVVN</sequence>
<dbReference type="PANTHER" id="PTHR46018:SF4">
    <property type="entry name" value="METALLO-HYDROLASE YHFI-RELATED"/>
    <property type="match status" value="1"/>
</dbReference>
<feature type="domain" description="Metallo-beta-lactamase" evidence="1">
    <location>
        <begin position="2"/>
        <end position="169"/>
    </location>
</feature>
<proteinExistence type="predicted"/>
<dbReference type="STRING" id="1348662.CARG_01565"/>
<reference evidence="2 3" key="1">
    <citation type="journal article" date="2013" name="Genome Announc.">
        <title>Whole-Genome Sequence of the Clinical Strain Corynebacterium argentoratense DSM 44202, Isolated from a Human Throat Specimen.</title>
        <authorList>
            <person name="Bomholt C."/>
            <person name="Glaub A."/>
            <person name="Gravermann K."/>
            <person name="Albersmeier A."/>
            <person name="Brinkrolf K."/>
            <person name="Ruckert C."/>
            <person name="Tauch A."/>
        </authorList>
    </citation>
    <scope>NUCLEOTIDE SEQUENCE [LARGE SCALE GENOMIC DNA]</scope>
    <source>
        <strain evidence="2">DSM 44202</strain>
    </source>
</reference>
<evidence type="ECO:0000313" key="2">
    <source>
        <dbReference type="EMBL" id="AGU14487.1"/>
    </source>
</evidence>
<evidence type="ECO:0000313" key="3">
    <source>
        <dbReference type="Proteomes" id="UP000016943"/>
    </source>
</evidence>